<keyword evidence="1" id="KW-0285">Flavoprotein</keyword>
<dbReference type="GO" id="GO:0050660">
    <property type="term" value="F:flavin adenine dinucleotide binding"/>
    <property type="evidence" value="ECO:0007669"/>
    <property type="project" value="InterPro"/>
</dbReference>
<dbReference type="EMBL" id="CP158281">
    <property type="protein sequence ID" value="XBV89452.1"/>
    <property type="molecule type" value="Genomic_DNA"/>
</dbReference>
<dbReference type="GO" id="GO:0055085">
    <property type="term" value="P:transmembrane transport"/>
    <property type="evidence" value="ECO:0007669"/>
    <property type="project" value="InterPro"/>
</dbReference>
<name>A0AAU7UNA4_9MICO</name>
<evidence type="ECO:0000256" key="3">
    <source>
        <dbReference type="ARBA" id="ARBA00023002"/>
    </source>
</evidence>
<dbReference type="Pfam" id="PF09330">
    <property type="entry name" value="Lact-deh-memb"/>
    <property type="match status" value="1"/>
</dbReference>
<evidence type="ECO:0000259" key="4">
    <source>
        <dbReference type="Pfam" id="PF09330"/>
    </source>
</evidence>
<dbReference type="InterPro" id="IPR016164">
    <property type="entry name" value="FAD-linked_Oxase-like_C"/>
</dbReference>
<organism evidence="5">
    <name type="scientific">Brevibacterium koreense</name>
    <dbReference type="NCBI Taxonomy" id="3140787"/>
    <lineage>
        <taxon>Bacteria</taxon>
        <taxon>Bacillati</taxon>
        <taxon>Actinomycetota</taxon>
        <taxon>Actinomycetes</taxon>
        <taxon>Micrococcales</taxon>
        <taxon>Brevibacteriaceae</taxon>
        <taxon>Brevibacterium</taxon>
    </lineage>
</organism>
<proteinExistence type="predicted"/>
<dbReference type="KEGG" id="bkr:AAFP32_01590"/>
<reference evidence="5" key="1">
    <citation type="submission" date="2024-06" db="EMBL/GenBank/DDBJ databases">
        <title>Brevibacterium koreense sp. nov., isolated from jogae-jeotgal, a Korean fermented seafood.</title>
        <authorList>
            <person name="Whon T.W."/>
            <person name="Nam S."/>
            <person name="Kim Y."/>
        </authorList>
    </citation>
    <scope>NUCLEOTIDE SEQUENCE</scope>
    <source>
        <strain evidence="5">CBA3109</strain>
    </source>
</reference>
<dbReference type="GO" id="GO:0016491">
    <property type="term" value="F:oxidoreductase activity"/>
    <property type="evidence" value="ECO:0007669"/>
    <property type="project" value="UniProtKB-KW"/>
</dbReference>
<sequence>MSRLSASRTPTIALPAEHNYGRLYRVPPEMEAHFKELDPCNVFNPGVGETSPHKNWA</sequence>
<dbReference type="SUPFAM" id="SSF55103">
    <property type="entry name" value="FAD-linked oxidases, C-terminal domain"/>
    <property type="match status" value="1"/>
</dbReference>
<dbReference type="RefSeq" id="WP_350270340.1">
    <property type="nucleotide sequence ID" value="NZ_CP158281.1"/>
</dbReference>
<dbReference type="AlphaFoldDB" id="A0AAU7UNA4"/>
<evidence type="ECO:0000256" key="1">
    <source>
        <dbReference type="ARBA" id="ARBA00022630"/>
    </source>
</evidence>
<evidence type="ECO:0000256" key="2">
    <source>
        <dbReference type="ARBA" id="ARBA00022827"/>
    </source>
</evidence>
<accession>A0AAU7UNA4</accession>
<dbReference type="Gene3D" id="3.30.43.10">
    <property type="entry name" value="Uridine Diphospho-n-acetylenolpyruvylglucosamine Reductase, domain 2"/>
    <property type="match status" value="1"/>
</dbReference>
<gene>
    <name evidence="5" type="ORF">AAFP32_01590</name>
</gene>
<keyword evidence="2" id="KW-0274">FAD</keyword>
<protein>
    <recommendedName>
        <fullName evidence="4">D-lactate dehydrogenase membrane binding C-terminal domain-containing protein</fullName>
    </recommendedName>
</protein>
<evidence type="ECO:0000313" key="5">
    <source>
        <dbReference type="EMBL" id="XBV89452.1"/>
    </source>
</evidence>
<dbReference type="InterPro" id="IPR016167">
    <property type="entry name" value="FAD-bd_PCMH_sub1"/>
</dbReference>
<keyword evidence="3" id="KW-0560">Oxidoreductase</keyword>
<feature type="domain" description="D-lactate dehydrogenase membrane binding C-terminal" evidence="4">
    <location>
        <begin position="13"/>
        <end position="56"/>
    </location>
</feature>
<dbReference type="InterPro" id="IPR015409">
    <property type="entry name" value="Lactate_DH_C"/>
</dbReference>